<proteinExistence type="predicted"/>
<gene>
    <name evidence="1" type="ORF">DI555_07140</name>
</gene>
<organism evidence="1 2">
    <name type="scientific">Novosphingobium pentaromativorans</name>
    <dbReference type="NCBI Taxonomy" id="205844"/>
    <lineage>
        <taxon>Bacteria</taxon>
        <taxon>Pseudomonadati</taxon>
        <taxon>Pseudomonadota</taxon>
        <taxon>Alphaproteobacteria</taxon>
        <taxon>Sphingomonadales</taxon>
        <taxon>Sphingomonadaceae</taxon>
        <taxon>Novosphingobium</taxon>
    </lineage>
</organism>
<comment type="caution">
    <text evidence="1">The sequence shown here is derived from an EMBL/GenBank/DDBJ whole genome shotgun (WGS) entry which is preliminary data.</text>
</comment>
<evidence type="ECO:0000313" key="2">
    <source>
        <dbReference type="Proteomes" id="UP000249082"/>
    </source>
</evidence>
<name>A0A2W5NS74_9SPHN</name>
<dbReference type="Proteomes" id="UP000249082">
    <property type="component" value="Unassembled WGS sequence"/>
</dbReference>
<sequence>MYEAYSNLGRIIQTGIRVRARCEDCKATKEFSTADIEALAAKTSYRYSLVDRRCKCRITPGCDGWNRFDYLMGVWRPMKTDRGIDNEVKRDRRARERMAALAKEVLLEQQARKRR</sequence>
<dbReference type="EMBL" id="QFPX01000005">
    <property type="protein sequence ID" value="PZQ55794.1"/>
    <property type="molecule type" value="Genomic_DNA"/>
</dbReference>
<evidence type="ECO:0000313" key="1">
    <source>
        <dbReference type="EMBL" id="PZQ55794.1"/>
    </source>
</evidence>
<reference evidence="1 2" key="1">
    <citation type="submission" date="2017-08" db="EMBL/GenBank/DDBJ databases">
        <title>Infants hospitalized years apart are colonized by the same room-sourced microbial strains.</title>
        <authorList>
            <person name="Brooks B."/>
            <person name="Olm M.R."/>
            <person name="Firek B.A."/>
            <person name="Baker R."/>
            <person name="Thomas B.C."/>
            <person name="Morowitz M.J."/>
            <person name="Banfield J.F."/>
        </authorList>
    </citation>
    <scope>NUCLEOTIDE SEQUENCE [LARGE SCALE GENOMIC DNA]</scope>
    <source>
        <strain evidence="1">S2_005_002_R2_33</strain>
    </source>
</reference>
<protein>
    <submittedName>
        <fullName evidence="1">Uncharacterized protein</fullName>
    </submittedName>
</protein>
<accession>A0A2W5NS74</accession>
<dbReference type="AlphaFoldDB" id="A0A2W5NS74"/>